<gene>
    <name evidence="2" type="ORF">PV09_04875</name>
</gene>
<dbReference type="AlphaFoldDB" id="A0A0D1YTU0"/>
<dbReference type="HOGENOM" id="CLU_850472_0_0_1"/>
<dbReference type="InParanoid" id="A0A0D1YTU0"/>
<dbReference type="VEuPathDB" id="FungiDB:PV09_04875"/>
<proteinExistence type="predicted"/>
<feature type="compositionally biased region" description="Polar residues" evidence="1">
    <location>
        <begin position="22"/>
        <end position="40"/>
    </location>
</feature>
<feature type="compositionally biased region" description="Low complexity" evidence="1">
    <location>
        <begin position="304"/>
        <end position="327"/>
    </location>
</feature>
<reference evidence="2 3" key="1">
    <citation type="submission" date="2015-01" db="EMBL/GenBank/DDBJ databases">
        <title>The Genome Sequence of Ochroconis gallopava CBS43764.</title>
        <authorList>
            <consortium name="The Broad Institute Genomics Platform"/>
            <person name="Cuomo C."/>
            <person name="de Hoog S."/>
            <person name="Gorbushina A."/>
            <person name="Stielow B."/>
            <person name="Teixiera M."/>
            <person name="Abouelleil A."/>
            <person name="Chapman S.B."/>
            <person name="Priest M."/>
            <person name="Young S.K."/>
            <person name="Wortman J."/>
            <person name="Nusbaum C."/>
            <person name="Birren B."/>
        </authorList>
    </citation>
    <scope>NUCLEOTIDE SEQUENCE [LARGE SCALE GENOMIC DNA]</scope>
    <source>
        <strain evidence="2 3">CBS 43764</strain>
    </source>
</reference>
<organism evidence="2 3">
    <name type="scientific">Verruconis gallopava</name>
    <dbReference type="NCBI Taxonomy" id="253628"/>
    <lineage>
        <taxon>Eukaryota</taxon>
        <taxon>Fungi</taxon>
        <taxon>Dikarya</taxon>
        <taxon>Ascomycota</taxon>
        <taxon>Pezizomycotina</taxon>
        <taxon>Dothideomycetes</taxon>
        <taxon>Pleosporomycetidae</taxon>
        <taxon>Venturiales</taxon>
        <taxon>Sympoventuriaceae</taxon>
        <taxon>Verruconis</taxon>
    </lineage>
</organism>
<keyword evidence="3" id="KW-1185">Reference proteome</keyword>
<feature type="compositionally biased region" description="Basic residues" evidence="1">
    <location>
        <begin position="86"/>
        <end position="99"/>
    </location>
</feature>
<evidence type="ECO:0000313" key="2">
    <source>
        <dbReference type="EMBL" id="KIW04057.1"/>
    </source>
</evidence>
<feature type="region of interest" description="Disordered" evidence="1">
    <location>
        <begin position="300"/>
        <end position="327"/>
    </location>
</feature>
<dbReference type="EMBL" id="KN847542">
    <property type="protein sequence ID" value="KIW04057.1"/>
    <property type="molecule type" value="Genomic_DNA"/>
</dbReference>
<feature type="region of interest" description="Disordered" evidence="1">
    <location>
        <begin position="1"/>
        <end position="99"/>
    </location>
</feature>
<dbReference type="RefSeq" id="XP_016213926.1">
    <property type="nucleotide sequence ID" value="XM_016358308.1"/>
</dbReference>
<dbReference type="Proteomes" id="UP000053259">
    <property type="component" value="Unassembled WGS sequence"/>
</dbReference>
<accession>A0A0D1YTU0</accession>
<name>A0A0D1YTU0_9PEZI</name>
<sequence length="327" mass="36467">MSRTMPTGAISAARPSDVLNAARNSATRAPNHGSHSQDTSAGDRTRVSSSFGYNDDPSMGDGLALESLNKTREWLSDSETAGTSRKEKRRSHCRRRKNGARCKEKLSEWAASRRDVPIAIRDRRSDLTKLVDRIIEKRPTLRSLDKFEPGSIPDYVDRLGLTREQAAIKFSRDVQHAYPCQKRKRQHEYISSTRREASLAAALDLERRRADVLEYQAMMFKAELIQEIKRFKVLSAVIEAGYASAAAQGNDQWSESGSREAIDSIVSLGTGKIIDVLTATRNQDSGCIWRKDKRKDIYDEDSPADISSSSMSSGTSISWSSTSDDEL</sequence>
<dbReference type="GeneID" id="27312848"/>
<evidence type="ECO:0000313" key="3">
    <source>
        <dbReference type="Proteomes" id="UP000053259"/>
    </source>
</evidence>
<evidence type="ECO:0000256" key="1">
    <source>
        <dbReference type="SAM" id="MobiDB-lite"/>
    </source>
</evidence>
<protein>
    <submittedName>
        <fullName evidence="2">Uncharacterized protein</fullName>
    </submittedName>
</protein>